<evidence type="ECO:0000256" key="3">
    <source>
        <dbReference type="ARBA" id="ARBA00022526"/>
    </source>
</evidence>
<comment type="similarity">
    <text evidence="2 7">Belongs to the glucose-6-phosphate dehydrogenase family.</text>
</comment>
<dbReference type="NCBIfam" id="TIGR00871">
    <property type="entry name" value="zwf"/>
    <property type="match status" value="1"/>
</dbReference>
<name>A0A1D8GQC9_9FIRM</name>
<gene>
    <name evidence="7" type="primary">zwf</name>
    <name evidence="10" type="ORF">Gferi_15340</name>
</gene>
<dbReference type="Gene3D" id="3.30.360.10">
    <property type="entry name" value="Dihydrodipicolinate Reductase, domain 2"/>
    <property type="match status" value="1"/>
</dbReference>
<dbReference type="UniPathway" id="UPA00115">
    <property type="reaction ID" value="UER00408"/>
</dbReference>
<feature type="binding site" evidence="7">
    <location>
        <position position="184"/>
    </location>
    <ligand>
        <name>substrate</name>
    </ligand>
</feature>
<feature type="binding site" evidence="7">
    <location>
        <position position="241"/>
    </location>
    <ligand>
        <name>substrate</name>
    </ligand>
</feature>
<evidence type="ECO:0000256" key="4">
    <source>
        <dbReference type="ARBA" id="ARBA00022857"/>
    </source>
</evidence>
<dbReference type="InterPro" id="IPR036291">
    <property type="entry name" value="NAD(P)-bd_dom_sf"/>
</dbReference>
<feature type="active site" description="Proton acceptor" evidence="7">
    <location>
        <position position="246"/>
    </location>
</feature>
<dbReference type="Proteomes" id="UP000095743">
    <property type="component" value="Chromosome"/>
</dbReference>
<comment type="pathway">
    <text evidence="1 7">Carbohydrate degradation; pentose phosphate pathway; D-ribulose 5-phosphate from D-glucose 6-phosphate (oxidative stage): step 1/3.</text>
</comment>
<evidence type="ECO:0000313" key="10">
    <source>
        <dbReference type="EMBL" id="AOT73155.1"/>
    </source>
</evidence>
<evidence type="ECO:0000259" key="9">
    <source>
        <dbReference type="Pfam" id="PF02781"/>
    </source>
</evidence>
<keyword evidence="5 7" id="KW-0560">Oxidoreductase</keyword>
<dbReference type="PROSITE" id="PS00069">
    <property type="entry name" value="G6P_DEHYDROGENASE"/>
    <property type="match status" value="1"/>
</dbReference>
<evidence type="ECO:0000259" key="8">
    <source>
        <dbReference type="Pfam" id="PF00479"/>
    </source>
</evidence>
<dbReference type="SUPFAM" id="SSF55347">
    <property type="entry name" value="Glyceraldehyde-3-phosphate dehydrogenase-like, C-terminal domain"/>
    <property type="match status" value="1"/>
</dbReference>
<dbReference type="GO" id="GO:0006006">
    <property type="term" value="P:glucose metabolic process"/>
    <property type="evidence" value="ECO:0007669"/>
    <property type="project" value="UniProtKB-KW"/>
</dbReference>
<feature type="domain" description="Glucose-6-phosphate dehydrogenase NAD-binding" evidence="8">
    <location>
        <begin position="11"/>
        <end position="193"/>
    </location>
</feature>
<evidence type="ECO:0000256" key="6">
    <source>
        <dbReference type="ARBA" id="ARBA00023277"/>
    </source>
</evidence>
<comment type="function">
    <text evidence="7">Catalyzes the oxidation of glucose 6-phosphate to 6-phosphogluconolactone.</text>
</comment>
<dbReference type="Pfam" id="PF02781">
    <property type="entry name" value="G6PD_C"/>
    <property type="match status" value="1"/>
</dbReference>
<comment type="catalytic activity">
    <reaction evidence="7">
        <text>D-glucose 6-phosphate + NADP(+) = 6-phospho-D-glucono-1,5-lactone + NADPH + H(+)</text>
        <dbReference type="Rhea" id="RHEA:15841"/>
        <dbReference type="ChEBI" id="CHEBI:15378"/>
        <dbReference type="ChEBI" id="CHEBI:57783"/>
        <dbReference type="ChEBI" id="CHEBI:57955"/>
        <dbReference type="ChEBI" id="CHEBI:58349"/>
        <dbReference type="ChEBI" id="CHEBI:61548"/>
        <dbReference type="EC" id="1.1.1.49"/>
    </reaction>
</comment>
<dbReference type="PANTHER" id="PTHR23429">
    <property type="entry name" value="GLUCOSE-6-PHOSPHATE 1-DEHYDROGENASE G6PD"/>
    <property type="match status" value="1"/>
</dbReference>
<sequence length="484" mass="56087">MLTINQSCSMIIFGGTGDLTHRKLIPALYHLMYQGMLPEGFTVISVGRQQKSNTDYREELYQSVLKYSRFQVQKVLWDRLSERIYYRAFSFDEEDGYEKLKADLLQIDQMYNTAGNRLYYLAVSPENFAPIVEKIKEHNLIPENEGWQRVVIEKPFGQDLPSAQRLNKRIGKVFSEKDTYRIDHYLGKEMIQNIMVIRFANTIFEPLWNYQYIDHIQITAAETEGVGSRGGYYEKAGALRDMVQNHLLQLLAIAAMEPPEKNDAESIRDEKVRILRAIHFPKASAIGRHVALGQYSGYRQEEKVSPQSTTETYVALKLFLDCDRWRGVPFYIRTGKKLEQKTSQIVVQFKQPPKPFYKECEEGCNPNLLVIKIQPEEGTVLQFNAKKPGNLQQILPVGMNFCQNCNLENNSPEAYEKLLLDVMSGDASRFTRWDEVEYSWRFIDEISNCCSNKAELIENYSAGSWGPQQGQQLIERSGRKWWNL</sequence>
<feature type="domain" description="Glucose-6-phosphate dehydrogenase C-terminal" evidence="9">
    <location>
        <begin position="195"/>
        <end position="482"/>
    </location>
</feature>
<dbReference type="STRING" id="1424294.Gferi_15340"/>
<dbReference type="Pfam" id="PF00479">
    <property type="entry name" value="G6PD_N"/>
    <property type="match status" value="1"/>
</dbReference>
<dbReference type="PIRSF" id="PIRSF000110">
    <property type="entry name" value="G6PD"/>
    <property type="match status" value="1"/>
</dbReference>
<dbReference type="InterPro" id="IPR001282">
    <property type="entry name" value="G6P_DH"/>
</dbReference>
<dbReference type="EMBL" id="CP017269">
    <property type="protein sequence ID" value="AOT73155.1"/>
    <property type="molecule type" value="Genomic_DNA"/>
</dbReference>
<feature type="binding site" evidence="7">
    <location>
        <position position="336"/>
    </location>
    <ligand>
        <name>substrate</name>
    </ligand>
</feature>
<evidence type="ECO:0000256" key="2">
    <source>
        <dbReference type="ARBA" id="ARBA00009975"/>
    </source>
</evidence>
<accession>A0A1D8GQC9</accession>
<feature type="binding site" evidence="7">
    <location>
        <position position="154"/>
    </location>
    <ligand>
        <name>NADP(+)</name>
        <dbReference type="ChEBI" id="CHEBI:58349"/>
    </ligand>
</feature>
<evidence type="ECO:0000256" key="7">
    <source>
        <dbReference type="HAMAP-Rule" id="MF_00966"/>
    </source>
</evidence>
<dbReference type="HAMAP" id="MF_00966">
    <property type="entry name" value="G6PD"/>
    <property type="match status" value="1"/>
</dbReference>
<evidence type="ECO:0000256" key="5">
    <source>
        <dbReference type="ARBA" id="ARBA00023002"/>
    </source>
</evidence>
<dbReference type="GO" id="GO:0009051">
    <property type="term" value="P:pentose-phosphate shunt, oxidative branch"/>
    <property type="evidence" value="ECO:0007669"/>
    <property type="project" value="TreeGrafter"/>
</dbReference>
<dbReference type="PRINTS" id="PR00079">
    <property type="entry name" value="G6PDHDRGNASE"/>
</dbReference>
<keyword evidence="3 7" id="KW-0313">Glucose metabolism</keyword>
<protein>
    <recommendedName>
        <fullName evidence="7">Glucose-6-phosphate 1-dehydrogenase</fullName>
        <shortName evidence="7">G6PD</shortName>
        <ecNumber evidence="7">1.1.1.49</ecNumber>
    </recommendedName>
</protein>
<feature type="binding site" evidence="7">
    <location>
        <position position="341"/>
    </location>
    <ligand>
        <name>substrate</name>
    </ligand>
</feature>
<proteinExistence type="inferred from homology"/>
<dbReference type="InterPro" id="IPR022674">
    <property type="entry name" value="G6P_DH_NAD-bd"/>
</dbReference>
<dbReference type="EC" id="1.1.1.49" evidence="7"/>
<dbReference type="PANTHER" id="PTHR23429:SF0">
    <property type="entry name" value="GLUCOSE-6-PHOSPHATE 1-DEHYDROGENASE"/>
    <property type="match status" value="1"/>
</dbReference>
<comment type="caution">
    <text evidence="7">Lacks conserved residue(s) required for the propagation of feature annotation.</text>
</comment>
<feature type="binding site" evidence="7">
    <location>
        <position position="222"/>
    </location>
    <ligand>
        <name>substrate</name>
    </ligand>
</feature>
<feature type="binding site" evidence="7">
    <location>
        <position position="188"/>
    </location>
    <ligand>
        <name>substrate</name>
    </ligand>
</feature>
<keyword evidence="11" id="KW-1185">Reference proteome</keyword>
<organism evidence="10 11">
    <name type="scientific">Geosporobacter ferrireducens</name>
    <dbReference type="NCBI Taxonomy" id="1424294"/>
    <lineage>
        <taxon>Bacteria</taxon>
        <taxon>Bacillati</taxon>
        <taxon>Bacillota</taxon>
        <taxon>Clostridia</taxon>
        <taxon>Peptostreptococcales</taxon>
        <taxon>Thermotaleaceae</taxon>
        <taxon>Geosporobacter</taxon>
    </lineage>
</organism>
<dbReference type="AlphaFoldDB" id="A0A1D8GQC9"/>
<dbReference type="GO" id="GO:0005829">
    <property type="term" value="C:cytosol"/>
    <property type="evidence" value="ECO:0007669"/>
    <property type="project" value="TreeGrafter"/>
</dbReference>
<dbReference type="InterPro" id="IPR022675">
    <property type="entry name" value="G6P_DH_C"/>
</dbReference>
<feature type="binding site" evidence="7">
    <location>
        <position position="48"/>
    </location>
    <ligand>
        <name>NADP(+)</name>
        <dbReference type="ChEBI" id="CHEBI:58349"/>
    </ligand>
</feature>
<keyword evidence="4 7" id="KW-0521">NADP</keyword>
<dbReference type="InterPro" id="IPR019796">
    <property type="entry name" value="G6P_DH_AS"/>
</dbReference>
<reference evidence="10 11" key="1">
    <citation type="submission" date="2016-09" db="EMBL/GenBank/DDBJ databases">
        <title>Genomic analysis reveals versatility of anaerobic energy metabolism of Geosporobacter ferrireducens IRF9 of phylum Firmicutes.</title>
        <authorList>
            <person name="Kim S.-J."/>
        </authorList>
    </citation>
    <scope>NUCLEOTIDE SEQUENCE [LARGE SCALE GENOMIC DNA]</scope>
    <source>
        <strain evidence="10 11">IRF9</strain>
    </source>
</reference>
<evidence type="ECO:0000256" key="1">
    <source>
        <dbReference type="ARBA" id="ARBA00004937"/>
    </source>
</evidence>
<evidence type="ECO:0000313" key="11">
    <source>
        <dbReference type="Proteomes" id="UP000095743"/>
    </source>
</evidence>
<keyword evidence="6 7" id="KW-0119">Carbohydrate metabolism</keyword>
<dbReference type="SUPFAM" id="SSF51735">
    <property type="entry name" value="NAD(P)-binding Rossmann-fold domains"/>
    <property type="match status" value="1"/>
</dbReference>
<dbReference type="Gene3D" id="3.40.50.720">
    <property type="entry name" value="NAD(P)-binding Rossmann-like Domain"/>
    <property type="match status" value="1"/>
</dbReference>
<dbReference type="GO" id="GO:0004345">
    <property type="term" value="F:glucose-6-phosphate dehydrogenase activity"/>
    <property type="evidence" value="ECO:0007669"/>
    <property type="project" value="UniProtKB-UniRule"/>
</dbReference>
<dbReference type="KEGG" id="gfe:Gferi_15340"/>
<dbReference type="GO" id="GO:0050661">
    <property type="term" value="F:NADP binding"/>
    <property type="evidence" value="ECO:0007669"/>
    <property type="project" value="UniProtKB-UniRule"/>
</dbReference>